<accession>A0A927CTB1</accession>
<protein>
    <submittedName>
        <fullName evidence="1">Uncharacterized protein</fullName>
    </submittedName>
</protein>
<proteinExistence type="predicted"/>
<reference evidence="1" key="1">
    <citation type="submission" date="2020-09" db="EMBL/GenBank/DDBJ databases">
        <title>Bacillus faecalis sp. nov., a moderately halophilic bacterium isolated from cow faeces.</title>
        <authorList>
            <person name="Jiang L."/>
            <person name="Lee J."/>
        </authorList>
    </citation>
    <scope>NUCLEOTIDE SEQUENCE</scope>
    <source>
        <strain evidence="1">AGMB 02131</strain>
    </source>
</reference>
<gene>
    <name evidence="1" type="ORF">IEO70_03790</name>
</gene>
<dbReference type="AlphaFoldDB" id="A0A927CTB1"/>
<evidence type="ECO:0000313" key="1">
    <source>
        <dbReference type="EMBL" id="MBD3107477.1"/>
    </source>
</evidence>
<dbReference type="Proteomes" id="UP000602076">
    <property type="component" value="Unassembled WGS sequence"/>
</dbReference>
<dbReference type="EMBL" id="JACXSI010000007">
    <property type="protein sequence ID" value="MBD3107477.1"/>
    <property type="molecule type" value="Genomic_DNA"/>
</dbReference>
<comment type="caution">
    <text evidence="1">The sequence shown here is derived from an EMBL/GenBank/DDBJ whole genome shotgun (WGS) entry which is preliminary data.</text>
</comment>
<name>A0A927CTB1_9BACI</name>
<evidence type="ECO:0000313" key="2">
    <source>
        <dbReference type="Proteomes" id="UP000602076"/>
    </source>
</evidence>
<keyword evidence="2" id="KW-1185">Reference proteome</keyword>
<organism evidence="1 2">
    <name type="scientific">Peribacillus faecalis</name>
    <dbReference type="NCBI Taxonomy" id="2772559"/>
    <lineage>
        <taxon>Bacteria</taxon>
        <taxon>Bacillati</taxon>
        <taxon>Bacillota</taxon>
        <taxon>Bacilli</taxon>
        <taxon>Bacillales</taxon>
        <taxon>Bacillaceae</taxon>
        <taxon>Peribacillus</taxon>
    </lineage>
</organism>
<sequence>MEKYLHNIDQLLLDGYMDVNKDHIKEELDKAEVNYVIQHVPVVLVETAEGEYTIAKTVNPKNLLRLASKSTEDLVDQYEAEGVPEIIEFSRE</sequence>
<dbReference type="RefSeq" id="WP_190997026.1">
    <property type="nucleotide sequence ID" value="NZ_JACXSI010000007.1"/>
</dbReference>